<proteinExistence type="inferred from homology"/>
<comment type="function">
    <text evidence="1">Accessory subunit of the mitochondrial membrane respiratory chain NADH dehydrogenase (Complex I), that is believed not to be involved in catalysis. Complex I functions in the transfer of electrons from NADH to the respiratory chain. The immediate electron acceptor for the enzyme is believed to be ubiquinone.</text>
</comment>
<dbReference type="PANTHER" id="PTHR15082:SF2">
    <property type="entry name" value="NADH DEHYDROGENASE [UBIQUINONE] 1 BETA SUBCOMPLEX SUBUNIT 3"/>
    <property type="match status" value="1"/>
</dbReference>
<evidence type="ECO:0000313" key="15">
    <source>
        <dbReference type="EMBL" id="JAS31034.1"/>
    </source>
</evidence>
<evidence type="ECO:0000256" key="4">
    <source>
        <dbReference type="ARBA" id="ARBA00018680"/>
    </source>
</evidence>
<keyword evidence="9" id="KW-0249">Electron transport</keyword>
<keyword evidence="7" id="KW-0812">Transmembrane</keyword>
<comment type="subcellular location">
    <subcellularLocation>
        <location evidence="2">Mitochondrion inner membrane</location>
        <topology evidence="2">Single-pass membrane protein</topology>
        <orientation evidence="2">Matrix side</orientation>
    </subcellularLocation>
</comment>
<accession>A0A1B6DZE6</accession>
<evidence type="ECO:0000256" key="11">
    <source>
        <dbReference type="ARBA" id="ARBA00023128"/>
    </source>
</evidence>
<evidence type="ECO:0000256" key="3">
    <source>
        <dbReference type="ARBA" id="ARBA00005667"/>
    </source>
</evidence>
<feature type="non-terminal residue" evidence="15">
    <location>
        <position position="1"/>
    </location>
</feature>
<dbReference type="GO" id="GO:0032981">
    <property type="term" value="P:mitochondrial respiratory chain complex I assembly"/>
    <property type="evidence" value="ECO:0007669"/>
    <property type="project" value="TreeGrafter"/>
</dbReference>
<keyword evidence="8" id="KW-0999">Mitochondrion inner membrane</keyword>
<evidence type="ECO:0000256" key="5">
    <source>
        <dbReference type="ARBA" id="ARBA00022448"/>
    </source>
</evidence>
<evidence type="ECO:0000256" key="8">
    <source>
        <dbReference type="ARBA" id="ARBA00022792"/>
    </source>
</evidence>
<keyword evidence="5" id="KW-0813">Transport</keyword>
<gene>
    <name evidence="15" type="ORF">g.41054</name>
</gene>
<reference evidence="15" key="1">
    <citation type="submission" date="2015-12" db="EMBL/GenBank/DDBJ databases">
        <title>De novo transcriptome assembly of four potential Pierce s Disease insect vectors from Arizona vineyards.</title>
        <authorList>
            <person name="Tassone E.E."/>
        </authorList>
    </citation>
    <scope>NUCLEOTIDE SEQUENCE</scope>
</reference>
<evidence type="ECO:0000256" key="2">
    <source>
        <dbReference type="ARBA" id="ARBA00004298"/>
    </source>
</evidence>
<name>A0A1B6DZE6_9HEMI</name>
<keyword evidence="10" id="KW-1133">Transmembrane helix</keyword>
<protein>
    <recommendedName>
        <fullName evidence="4">NADH dehydrogenase [ubiquinone] 1 beta subcomplex subunit 3</fullName>
    </recommendedName>
    <alternativeName>
        <fullName evidence="13">Complex I-B12</fullName>
    </alternativeName>
    <alternativeName>
        <fullName evidence="14">NADH-ubiquinone oxidoreductase B12 subunit</fullName>
    </alternativeName>
</protein>
<evidence type="ECO:0000256" key="13">
    <source>
        <dbReference type="ARBA" id="ARBA00030217"/>
    </source>
</evidence>
<keyword evidence="12" id="KW-0472">Membrane</keyword>
<dbReference type="GO" id="GO:0005743">
    <property type="term" value="C:mitochondrial inner membrane"/>
    <property type="evidence" value="ECO:0007669"/>
    <property type="project" value="UniProtKB-SubCell"/>
</dbReference>
<evidence type="ECO:0000256" key="14">
    <source>
        <dbReference type="ARBA" id="ARBA00032688"/>
    </source>
</evidence>
<dbReference type="EMBL" id="GEDC01006264">
    <property type="protein sequence ID" value="JAS31034.1"/>
    <property type="molecule type" value="Transcribed_RNA"/>
</dbReference>
<dbReference type="Pfam" id="PF08122">
    <property type="entry name" value="NDUF_B12"/>
    <property type="match status" value="1"/>
</dbReference>
<keyword evidence="6" id="KW-0679">Respiratory chain</keyword>
<dbReference type="GO" id="GO:0022900">
    <property type="term" value="P:electron transport chain"/>
    <property type="evidence" value="ECO:0007669"/>
    <property type="project" value="InterPro"/>
</dbReference>
<dbReference type="InterPro" id="IPR012576">
    <property type="entry name" value="NDUFB3"/>
</dbReference>
<sequence>ISLRLIFSKLLSYPSKLICSLHCTSKLVKIIRMGGGHHEHYPKMVVPDYRIYKVENCPELVRVQKQLAAKGLKDPWLRNEVWRLDEKEFGTHSTRFKLMVFRGLKWGLAAFAVTTALETAYDHFYPDTHHGHH</sequence>
<dbReference type="AlphaFoldDB" id="A0A1B6DZE6"/>
<keyword evidence="11" id="KW-0496">Mitochondrion</keyword>
<evidence type="ECO:0000256" key="12">
    <source>
        <dbReference type="ARBA" id="ARBA00023136"/>
    </source>
</evidence>
<evidence type="ECO:0000256" key="9">
    <source>
        <dbReference type="ARBA" id="ARBA00022982"/>
    </source>
</evidence>
<evidence type="ECO:0000256" key="7">
    <source>
        <dbReference type="ARBA" id="ARBA00022692"/>
    </source>
</evidence>
<evidence type="ECO:0000256" key="10">
    <source>
        <dbReference type="ARBA" id="ARBA00022989"/>
    </source>
</evidence>
<evidence type="ECO:0000256" key="1">
    <source>
        <dbReference type="ARBA" id="ARBA00003195"/>
    </source>
</evidence>
<comment type="similarity">
    <text evidence="3">Belongs to the complex I NDUFB3 subunit family.</text>
</comment>
<dbReference type="PANTHER" id="PTHR15082">
    <property type="entry name" value="NADH-UBIQUINONE OXIDOREDUCTASE B12 SUBUNIT"/>
    <property type="match status" value="1"/>
</dbReference>
<organism evidence="15">
    <name type="scientific">Clastoptera arizonana</name>
    <name type="common">Arizona spittle bug</name>
    <dbReference type="NCBI Taxonomy" id="38151"/>
    <lineage>
        <taxon>Eukaryota</taxon>
        <taxon>Metazoa</taxon>
        <taxon>Ecdysozoa</taxon>
        <taxon>Arthropoda</taxon>
        <taxon>Hexapoda</taxon>
        <taxon>Insecta</taxon>
        <taxon>Pterygota</taxon>
        <taxon>Neoptera</taxon>
        <taxon>Paraneoptera</taxon>
        <taxon>Hemiptera</taxon>
        <taxon>Auchenorrhyncha</taxon>
        <taxon>Cercopoidea</taxon>
        <taxon>Clastopteridae</taxon>
        <taxon>Clastoptera</taxon>
    </lineage>
</organism>
<evidence type="ECO:0000256" key="6">
    <source>
        <dbReference type="ARBA" id="ARBA00022660"/>
    </source>
</evidence>